<dbReference type="Gramene" id="PUZ59872">
    <property type="protein sequence ID" value="PUZ59872"/>
    <property type="gene ID" value="GQ55_4G078200"/>
</dbReference>
<keyword evidence="2" id="KW-1185">Reference proteome</keyword>
<sequence>MVTMTPAATMMPSFYFNASEFSLCLTVLFALLHLPVWVFSVLWGAFLLEVQCCFEKFQ</sequence>
<evidence type="ECO:0000313" key="2">
    <source>
        <dbReference type="Proteomes" id="UP000244336"/>
    </source>
</evidence>
<dbReference type="EMBL" id="CM009752">
    <property type="protein sequence ID" value="PUZ59872.1"/>
    <property type="molecule type" value="Genomic_DNA"/>
</dbReference>
<gene>
    <name evidence="1" type="ORF">GQ55_4G078200</name>
</gene>
<dbReference type="Proteomes" id="UP000244336">
    <property type="component" value="Chromosome 4"/>
</dbReference>
<protein>
    <submittedName>
        <fullName evidence="1">Uncharacterized protein</fullName>
    </submittedName>
</protein>
<name>A0A2T7DWA5_9POAL</name>
<accession>A0A2T7DWA5</accession>
<reference evidence="1 2" key="1">
    <citation type="submission" date="2018-04" db="EMBL/GenBank/DDBJ databases">
        <title>WGS assembly of Panicum hallii var. hallii HAL2.</title>
        <authorList>
            <person name="Lovell J."/>
            <person name="Jenkins J."/>
            <person name="Lowry D."/>
            <person name="Mamidi S."/>
            <person name="Sreedasyam A."/>
            <person name="Weng X."/>
            <person name="Barry K."/>
            <person name="Bonette J."/>
            <person name="Campitelli B."/>
            <person name="Daum C."/>
            <person name="Gordon S."/>
            <person name="Gould B."/>
            <person name="Lipzen A."/>
            <person name="MacQueen A."/>
            <person name="Palacio-Mejia J."/>
            <person name="Plott C."/>
            <person name="Shakirov E."/>
            <person name="Shu S."/>
            <person name="Yoshinaga Y."/>
            <person name="Zane M."/>
            <person name="Rokhsar D."/>
            <person name="Grimwood J."/>
            <person name="Schmutz J."/>
            <person name="Juenger T."/>
        </authorList>
    </citation>
    <scope>NUCLEOTIDE SEQUENCE [LARGE SCALE GENOMIC DNA]</scope>
    <source>
        <strain evidence="2">cv. HAL2</strain>
    </source>
</reference>
<organism evidence="1 2">
    <name type="scientific">Panicum hallii var. hallii</name>
    <dbReference type="NCBI Taxonomy" id="1504633"/>
    <lineage>
        <taxon>Eukaryota</taxon>
        <taxon>Viridiplantae</taxon>
        <taxon>Streptophyta</taxon>
        <taxon>Embryophyta</taxon>
        <taxon>Tracheophyta</taxon>
        <taxon>Spermatophyta</taxon>
        <taxon>Magnoliopsida</taxon>
        <taxon>Liliopsida</taxon>
        <taxon>Poales</taxon>
        <taxon>Poaceae</taxon>
        <taxon>PACMAD clade</taxon>
        <taxon>Panicoideae</taxon>
        <taxon>Panicodae</taxon>
        <taxon>Paniceae</taxon>
        <taxon>Panicinae</taxon>
        <taxon>Panicum</taxon>
        <taxon>Panicum sect. Panicum</taxon>
    </lineage>
</organism>
<proteinExistence type="predicted"/>
<dbReference type="AlphaFoldDB" id="A0A2T7DWA5"/>
<evidence type="ECO:0000313" key="1">
    <source>
        <dbReference type="EMBL" id="PUZ59872.1"/>
    </source>
</evidence>